<protein>
    <recommendedName>
        <fullName evidence="2">Photosynthesis system II assembly factor Ycf48/Hcf136-like domain-containing protein</fullName>
    </recommendedName>
</protein>
<organism evidence="1">
    <name type="scientific">marine metagenome</name>
    <dbReference type="NCBI Taxonomy" id="408172"/>
    <lineage>
        <taxon>unclassified sequences</taxon>
        <taxon>metagenomes</taxon>
        <taxon>ecological metagenomes</taxon>
    </lineage>
</organism>
<reference evidence="1" key="1">
    <citation type="submission" date="2018-05" db="EMBL/GenBank/DDBJ databases">
        <authorList>
            <person name="Lanie J.A."/>
            <person name="Ng W.-L."/>
            <person name="Kazmierczak K.M."/>
            <person name="Andrzejewski T.M."/>
            <person name="Davidsen T.M."/>
            <person name="Wayne K.J."/>
            <person name="Tettelin H."/>
            <person name="Glass J.I."/>
            <person name="Rusch D."/>
            <person name="Podicherti R."/>
            <person name="Tsui H.-C.T."/>
            <person name="Winkler M.E."/>
        </authorList>
    </citation>
    <scope>NUCLEOTIDE SEQUENCE</scope>
</reference>
<dbReference type="EMBL" id="UINC01179776">
    <property type="protein sequence ID" value="SVD88636.1"/>
    <property type="molecule type" value="Genomic_DNA"/>
</dbReference>
<name>A0A382YZI3_9ZZZZ</name>
<dbReference type="SUPFAM" id="SSF110296">
    <property type="entry name" value="Oligoxyloglucan reducing end-specific cellobiohydrolase"/>
    <property type="match status" value="1"/>
</dbReference>
<sequence length="260" mass="27695">NTSSDLNGVSYGQGIFVAVGYDETIITSSDGGVNWTPIHSTSSGGYRKYFGVTYANNTFATVGFEMNYGQGAFLISSNEVSSTDESTELSLYNLDDDFPENVTVAVSSSNTGEATVDTTNLTFTPDNWMNAQTVTVTGVDDDDIDGHREYKVGLSAEILTALSAGTNWADRKDPNDDNPYLFYGVSYGNGIFVAVGDSGVIYTSSDGSSWVASQNSDNYALHGVSYGNGIFVAVGYQGVIVTSSDGTYWERNYNATGIEG</sequence>
<accession>A0A382YZI3</accession>
<feature type="non-terminal residue" evidence="1">
    <location>
        <position position="1"/>
    </location>
</feature>
<evidence type="ECO:0000313" key="1">
    <source>
        <dbReference type="EMBL" id="SVD88636.1"/>
    </source>
</evidence>
<dbReference type="AlphaFoldDB" id="A0A382YZI3"/>
<feature type="non-terminal residue" evidence="1">
    <location>
        <position position="260"/>
    </location>
</feature>
<gene>
    <name evidence="1" type="ORF">METZ01_LOCUS441490</name>
</gene>
<evidence type="ECO:0008006" key="2">
    <source>
        <dbReference type="Google" id="ProtNLM"/>
    </source>
</evidence>
<proteinExistence type="predicted"/>